<evidence type="ECO:0000313" key="4">
    <source>
        <dbReference type="EMBL" id="MDV6266716.1"/>
    </source>
</evidence>
<organism evidence="4 5">
    <name type="scientific">Rhodococcus globerulus</name>
    <dbReference type="NCBI Taxonomy" id="33008"/>
    <lineage>
        <taxon>Bacteria</taxon>
        <taxon>Bacillati</taxon>
        <taxon>Actinomycetota</taxon>
        <taxon>Actinomycetes</taxon>
        <taxon>Mycobacteriales</taxon>
        <taxon>Nocardiaceae</taxon>
        <taxon>Rhodococcus</taxon>
    </lineage>
</organism>
<protein>
    <submittedName>
        <fullName evidence="4">DUF222 domain-containing protein</fullName>
    </submittedName>
</protein>
<name>A0ABU4BR69_RHOGO</name>
<dbReference type="InterPro" id="IPR003870">
    <property type="entry name" value="DUF222"/>
</dbReference>
<comment type="similarity">
    <text evidence="1">Belongs to the Rv1128c/1148c/1588c/1702c/1945/3466 family.</text>
</comment>
<dbReference type="SMART" id="SM00507">
    <property type="entry name" value="HNHc"/>
    <property type="match status" value="1"/>
</dbReference>
<dbReference type="EMBL" id="JAWLKB010000003">
    <property type="protein sequence ID" value="MDV6266716.1"/>
    <property type="molecule type" value="Genomic_DNA"/>
</dbReference>
<dbReference type="CDD" id="cd00085">
    <property type="entry name" value="HNHc"/>
    <property type="match status" value="1"/>
</dbReference>
<dbReference type="Proteomes" id="UP001185927">
    <property type="component" value="Unassembled WGS sequence"/>
</dbReference>
<accession>A0ABU4BR69</accession>
<proteinExistence type="inferred from homology"/>
<dbReference type="Pfam" id="PF02720">
    <property type="entry name" value="DUF222"/>
    <property type="match status" value="1"/>
</dbReference>
<reference evidence="4 5" key="1">
    <citation type="submission" date="2023-10" db="EMBL/GenBank/DDBJ databases">
        <title>Development of a sustainable strategy for remediation of hydrocarbon-contaminated territories based on the waste exchange concept.</title>
        <authorList>
            <person name="Krivoruchko A."/>
        </authorList>
    </citation>
    <scope>NUCLEOTIDE SEQUENCE [LARGE SCALE GENOMIC DNA]</scope>
    <source>
        <strain evidence="4 5">IEGM 1203</strain>
    </source>
</reference>
<feature type="domain" description="HNH nuclease" evidence="3">
    <location>
        <begin position="366"/>
        <end position="418"/>
    </location>
</feature>
<dbReference type="InterPro" id="IPR003615">
    <property type="entry name" value="HNH_nuc"/>
</dbReference>
<evidence type="ECO:0000256" key="1">
    <source>
        <dbReference type="ARBA" id="ARBA00023450"/>
    </source>
</evidence>
<keyword evidence="5" id="KW-1185">Reference proteome</keyword>
<dbReference type="Gene3D" id="1.10.30.50">
    <property type="match status" value="1"/>
</dbReference>
<gene>
    <name evidence="4" type="ORF">R3Q16_08885</name>
</gene>
<dbReference type="InterPro" id="IPR002711">
    <property type="entry name" value="HNH"/>
</dbReference>
<evidence type="ECO:0000313" key="5">
    <source>
        <dbReference type="Proteomes" id="UP001185927"/>
    </source>
</evidence>
<comment type="caution">
    <text evidence="4">The sequence shown here is derived from an EMBL/GenBank/DDBJ whole genome shotgun (WGS) entry which is preliminary data.</text>
</comment>
<dbReference type="RefSeq" id="WP_317541077.1">
    <property type="nucleotide sequence ID" value="NZ_JAWLKB010000003.1"/>
</dbReference>
<dbReference type="Pfam" id="PF01844">
    <property type="entry name" value="HNH"/>
    <property type="match status" value="1"/>
</dbReference>
<evidence type="ECO:0000256" key="2">
    <source>
        <dbReference type="SAM" id="MobiDB-lite"/>
    </source>
</evidence>
<sequence length="467" mass="50351">MTTVCDSTLVRDVVAGSAAGVRGRLWRLRPAEVRDVAVCVSAEILRLEAIRVAAVDELALNPDEQVLCYRGVGRWLAANTMLQNAAGNKIAALGAALRVFPDIAAQFEAGDLSLDHAAIIVAFCESPPKGMPENALPSCMATLLAAASGVEATTIKLRYAIAVLERIFESDDTPPGEDDDLNVLRISPTLNGRVAIKGDFDALTGEMLLSALSGLSMPKPAADGTPDQRSAAKRTADAFTELIRRYLDNAMTGVDGGQRPHVNVHITAKDLAEHRECATTRSDTASGSDANFGDANFGDAEFYGSAFDDDEPDFEDLDVGYMPWMGPLSVSLTRMLACDCMLSTVLMDGNGAPLDATPHKRLVTAEQRTALIARDKGCAFPNCDAVPAWCDAHHINPWSTGGLTVMDNLALLCRNHHRLIHSTSGFRGIWEINMGDDHKPWFIPPVAIDPKQRPRRSTTRQGPVHRD</sequence>
<feature type="region of interest" description="Disordered" evidence="2">
    <location>
        <begin position="445"/>
        <end position="467"/>
    </location>
</feature>
<evidence type="ECO:0000259" key="3">
    <source>
        <dbReference type="SMART" id="SM00507"/>
    </source>
</evidence>